<dbReference type="GO" id="GO:0019213">
    <property type="term" value="F:deacetylase activity"/>
    <property type="evidence" value="ECO:0007669"/>
    <property type="project" value="TreeGrafter"/>
</dbReference>
<dbReference type="KEGG" id="aei:AOY20_01385"/>
<comment type="cofactor">
    <cofactor evidence="1">
        <name>Mg(2+)</name>
        <dbReference type="ChEBI" id="CHEBI:18420"/>
    </cofactor>
</comment>
<dbReference type="Pfam" id="PF04794">
    <property type="entry name" value="YdjC"/>
    <property type="match status" value="1"/>
</dbReference>
<keyword evidence="5" id="KW-0119">Carbohydrate metabolism</keyword>
<evidence type="ECO:0000256" key="2">
    <source>
        <dbReference type="ARBA" id="ARBA00022723"/>
    </source>
</evidence>
<evidence type="ECO:0000313" key="6">
    <source>
        <dbReference type="EMBL" id="ALH94300.1"/>
    </source>
</evidence>
<evidence type="ECO:0000256" key="5">
    <source>
        <dbReference type="ARBA" id="ARBA00023277"/>
    </source>
</evidence>
<dbReference type="PANTHER" id="PTHR31609:SF1">
    <property type="entry name" value="CARBOHYDRATE DEACETYLASE"/>
    <property type="match status" value="1"/>
</dbReference>
<dbReference type="STRING" id="1324350.AOY20_01385"/>
<dbReference type="GO" id="GO:0046872">
    <property type="term" value="F:metal ion binding"/>
    <property type="evidence" value="ECO:0007669"/>
    <property type="project" value="UniProtKB-KW"/>
</dbReference>
<name>A0A0N9VB75_9GAMM</name>
<gene>
    <name evidence="6" type="ORF">AOY20_01385</name>
</gene>
<keyword evidence="4" id="KW-0460">Magnesium</keyword>
<keyword evidence="7" id="KW-1185">Reference proteome</keyword>
<dbReference type="InterPro" id="IPR011330">
    <property type="entry name" value="Glyco_hydro/deAcase_b/a-brl"/>
</dbReference>
<dbReference type="PANTHER" id="PTHR31609">
    <property type="entry name" value="YDJC DEACETYLASE FAMILY MEMBER"/>
    <property type="match status" value="1"/>
</dbReference>
<reference evidence="6 7" key="1">
    <citation type="journal article" date="2015" name="Int. J. Syst. Evol. Microbiol.">
        <title>Acinetobacter equi sp. nov. isolated from horse faeces.</title>
        <authorList>
            <person name="Poppel M.T."/>
            <person name="Skiebe E."/>
            <person name="Laue M."/>
            <person name="Bergmann H."/>
            <person name="Ebersberger I."/>
            <person name="Garn T."/>
            <person name="Fruth A."/>
            <person name="Baumgardt S."/>
            <person name="Busse H.J."/>
            <person name="Wilharm G."/>
        </authorList>
    </citation>
    <scope>NUCLEOTIDE SEQUENCE [LARGE SCALE GENOMIC DNA]</scope>
    <source>
        <strain evidence="6 7">114</strain>
    </source>
</reference>
<evidence type="ECO:0000256" key="1">
    <source>
        <dbReference type="ARBA" id="ARBA00001946"/>
    </source>
</evidence>
<dbReference type="GO" id="GO:0005975">
    <property type="term" value="P:carbohydrate metabolic process"/>
    <property type="evidence" value="ECO:0007669"/>
    <property type="project" value="InterPro"/>
</dbReference>
<dbReference type="GO" id="GO:0016787">
    <property type="term" value="F:hydrolase activity"/>
    <property type="evidence" value="ECO:0007669"/>
    <property type="project" value="UniProtKB-KW"/>
</dbReference>
<dbReference type="EMBL" id="CP012808">
    <property type="protein sequence ID" value="ALH94300.1"/>
    <property type="molecule type" value="Genomic_DNA"/>
</dbReference>
<evidence type="ECO:0000256" key="3">
    <source>
        <dbReference type="ARBA" id="ARBA00022801"/>
    </source>
</evidence>
<dbReference type="CDD" id="cd10807">
    <property type="entry name" value="YdjC_like_3"/>
    <property type="match status" value="1"/>
</dbReference>
<dbReference type="Gene3D" id="3.20.20.370">
    <property type="entry name" value="Glycoside hydrolase/deacetylase"/>
    <property type="match status" value="1"/>
</dbReference>
<sequence length="256" mass="29546">MKNIIINVDDLGLSPAINAAVIELAKQKRIQATSFMSLGDIHPDEVNILRQLNIDIGLHFDLTGLAHQGNLKQVLFKAYLGRFSKKELKNLIEHQLDQFEQKIGAIPDFIDGHQHVHQFPQVRQILLDCIEQRYQQKIPLRNTSTFQKELKAKIIFALGGWSLQQKLQQSEWPHNASFGGIYSFDADVAELKKLWKTWLAQAPNNSVIMCHPSQDGLSLDDEIYAARHVEYQWLLSDDFKQLWDQNNCQAQHWRNL</sequence>
<dbReference type="Proteomes" id="UP000064939">
    <property type="component" value="Chromosome"/>
</dbReference>
<protein>
    <recommendedName>
        <fullName evidence="8">Cellobiose phosphorylase</fullName>
    </recommendedName>
</protein>
<dbReference type="InterPro" id="IPR006879">
    <property type="entry name" value="YdjC-like"/>
</dbReference>
<dbReference type="SUPFAM" id="SSF88713">
    <property type="entry name" value="Glycoside hydrolase/deacetylase"/>
    <property type="match status" value="1"/>
</dbReference>
<dbReference type="OrthoDB" id="5295855at2"/>
<dbReference type="RefSeq" id="WP_054580213.1">
    <property type="nucleotide sequence ID" value="NZ_CP012808.1"/>
</dbReference>
<keyword evidence="3" id="KW-0378">Hydrolase</keyword>
<evidence type="ECO:0000313" key="7">
    <source>
        <dbReference type="Proteomes" id="UP000064939"/>
    </source>
</evidence>
<organism evidence="6 7">
    <name type="scientific">Acinetobacter equi</name>
    <dbReference type="NCBI Taxonomy" id="1324350"/>
    <lineage>
        <taxon>Bacteria</taxon>
        <taxon>Pseudomonadati</taxon>
        <taxon>Pseudomonadota</taxon>
        <taxon>Gammaproteobacteria</taxon>
        <taxon>Moraxellales</taxon>
        <taxon>Moraxellaceae</taxon>
        <taxon>Acinetobacter</taxon>
    </lineage>
</organism>
<keyword evidence="2" id="KW-0479">Metal-binding</keyword>
<accession>A0A0N9VB75</accession>
<evidence type="ECO:0008006" key="8">
    <source>
        <dbReference type="Google" id="ProtNLM"/>
    </source>
</evidence>
<evidence type="ECO:0000256" key="4">
    <source>
        <dbReference type="ARBA" id="ARBA00022842"/>
    </source>
</evidence>
<proteinExistence type="predicted"/>
<dbReference type="AlphaFoldDB" id="A0A0N9VB75"/>